<dbReference type="InParanoid" id="A0A409VG86"/>
<sequence>MNHAVAPKHSTTFESHHGAGQRAFLFLLHREFKDDIYLLRSTSRQFQYRRSAMLFRRIDWLKHENCTWAVGEFEQIRVEVRPQQVLAFPYGPKRFEKSWSPKERGTGVNGFHTTVRRRNKHVRSDLKSRKESEHSSLESALKLANPQQELAGTIQRGHLIVQGGAIGQPTKHASQVISRGQGEVEEFQSLPVTFGAYHGTRD</sequence>
<dbReference type="AlphaFoldDB" id="A0A409VG86"/>
<evidence type="ECO:0000313" key="3">
    <source>
        <dbReference type="Proteomes" id="UP000284706"/>
    </source>
</evidence>
<protein>
    <submittedName>
        <fullName evidence="2">Uncharacterized protein</fullName>
    </submittedName>
</protein>
<accession>A0A409VG86</accession>
<comment type="caution">
    <text evidence="2">The sequence shown here is derived from an EMBL/GenBank/DDBJ whole genome shotgun (WGS) entry which is preliminary data.</text>
</comment>
<organism evidence="2 3">
    <name type="scientific">Gymnopilus dilepis</name>
    <dbReference type="NCBI Taxonomy" id="231916"/>
    <lineage>
        <taxon>Eukaryota</taxon>
        <taxon>Fungi</taxon>
        <taxon>Dikarya</taxon>
        <taxon>Basidiomycota</taxon>
        <taxon>Agaricomycotina</taxon>
        <taxon>Agaricomycetes</taxon>
        <taxon>Agaricomycetidae</taxon>
        <taxon>Agaricales</taxon>
        <taxon>Agaricineae</taxon>
        <taxon>Hymenogastraceae</taxon>
        <taxon>Gymnopilus</taxon>
    </lineage>
</organism>
<reference evidence="2 3" key="1">
    <citation type="journal article" date="2018" name="Evol. Lett.">
        <title>Horizontal gene cluster transfer increased hallucinogenic mushroom diversity.</title>
        <authorList>
            <person name="Reynolds H.T."/>
            <person name="Vijayakumar V."/>
            <person name="Gluck-Thaler E."/>
            <person name="Korotkin H.B."/>
            <person name="Matheny P.B."/>
            <person name="Slot J.C."/>
        </authorList>
    </citation>
    <scope>NUCLEOTIDE SEQUENCE [LARGE SCALE GENOMIC DNA]</scope>
    <source>
        <strain evidence="2 3">SRW20</strain>
    </source>
</reference>
<keyword evidence="3" id="KW-1185">Reference proteome</keyword>
<gene>
    <name evidence="2" type="ORF">CVT26_000224</name>
</gene>
<proteinExistence type="predicted"/>
<evidence type="ECO:0000313" key="2">
    <source>
        <dbReference type="EMBL" id="PPQ65246.1"/>
    </source>
</evidence>
<dbReference type="EMBL" id="NHYE01005657">
    <property type="protein sequence ID" value="PPQ65246.1"/>
    <property type="molecule type" value="Genomic_DNA"/>
</dbReference>
<feature type="region of interest" description="Disordered" evidence="1">
    <location>
        <begin position="118"/>
        <end position="137"/>
    </location>
</feature>
<feature type="compositionally biased region" description="Basic and acidic residues" evidence="1">
    <location>
        <begin position="122"/>
        <end position="136"/>
    </location>
</feature>
<evidence type="ECO:0000256" key="1">
    <source>
        <dbReference type="SAM" id="MobiDB-lite"/>
    </source>
</evidence>
<dbReference type="Proteomes" id="UP000284706">
    <property type="component" value="Unassembled WGS sequence"/>
</dbReference>
<name>A0A409VG86_9AGAR</name>